<evidence type="ECO:0000256" key="4">
    <source>
        <dbReference type="ARBA" id="ARBA00022840"/>
    </source>
</evidence>
<keyword evidence="4 7" id="KW-0067">ATP-binding</keyword>
<evidence type="ECO:0000256" key="2">
    <source>
        <dbReference type="ARBA" id="ARBA00022448"/>
    </source>
</evidence>
<evidence type="ECO:0000313" key="7">
    <source>
        <dbReference type="EMBL" id="WAX56666.1"/>
    </source>
</evidence>
<gene>
    <name evidence="7" type="ORF">M6B22_19370</name>
</gene>
<dbReference type="InterPro" id="IPR027417">
    <property type="entry name" value="P-loop_NTPase"/>
</dbReference>
<dbReference type="GO" id="GO:0005524">
    <property type="term" value="F:ATP binding"/>
    <property type="evidence" value="ECO:0007669"/>
    <property type="project" value="UniProtKB-KW"/>
</dbReference>
<dbReference type="Gene3D" id="3.40.50.300">
    <property type="entry name" value="P-loop containing nucleotide triphosphate hydrolases"/>
    <property type="match status" value="1"/>
</dbReference>
<keyword evidence="3" id="KW-0547">Nucleotide-binding</keyword>
<evidence type="ECO:0000313" key="8">
    <source>
        <dbReference type="Proteomes" id="UP001164693"/>
    </source>
</evidence>
<organism evidence="7 8">
    <name type="scientific">Jatrophihabitans cynanchi</name>
    <dbReference type="NCBI Taxonomy" id="2944128"/>
    <lineage>
        <taxon>Bacteria</taxon>
        <taxon>Bacillati</taxon>
        <taxon>Actinomycetota</taxon>
        <taxon>Actinomycetes</taxon>
        <taxon>Jatrophihabitantales</taxon>
        <taxon>Jatrophihabitantaceae</taxon>
        <taxon>Jatrophihabitans</taxon>
    </lineage>
</organism>
<evidence type="ECO:0000256" key="1">
    <source>
        <dbReference type="ARBA" id="ARBA00005417"/>
    </source>
</evidence>
<evidence type="ECO:0000256" key="3">
    <source>
        <dbReference type="ARBA" id="ARBA00022741"/>
    </source>
</evidence>
<accession>A0ABY7JVV2</accession>
<dbReference type="EMBL" id="CP097463">
    <property type="protein sequence ID" value="WAX56666.1"/>
    <property type="molecule type" value="Genomic_DNA"/>
</dbReference>
<feature type="domain" description="ABC transporter" evidence="6">
    <location>
        <begin position="9"/>
        <end position="237"/>
    </location>
</feature>
<dbReference type="Pfam" id="PF00005">
    <property type="entry name" value="ABC_tran"/>
    <property type="match status" value="1"/>
</dbReference>
<evidence type="ECO:0000259" key="6">
    <source>
        <dbReference type="PROSITE" id="PS50893"/>
    </source>
</evidence>
<evidence type="ECO:0000256" key="5">
    <source>
        <dbReference type="ARBA" id="ARBA00022970"/>
    </source>
</evidence>
<dbReference type="SUPFAM" id="SSF52540">
    <property type="entry name" value="P-loop containing nucleoside triphosphate hydrolases"/>
    <property type="match status" value="1"/>
</dbReference>
<dbReference type="RefSeq" id="WP_269443198.1">
    <property type="nucleotide sequence ID" value="NZ_CP097463.1"/>
</dbReference>
<keyword evidence="2" id="KW-0813">Transport</keyword>
<dbReference type="InterPro" id="IPR052156">
    <property type="entry name" value="BCAA_Transport_ATP-bd_LivF"/>
</dbReference>
<sequence>MTSRPDALLVAEGLTVRHGQLTALHDVALQVRPGELVAVVGANGAGKSTLLRTLAGLHHTSGRITLDGEDITGLSPHQRVQRGLVMVPEGRRLFRSLSIEENILVGASNGRSGEWDLDRVFDLFGWMRGRRHEKADHLSGGEQQVVAIGRALVANPRVLLLDEISLGLAPVVVGQIYRMLPTLLRSDMAVLLVEQDVAQAMRVAVRFQCLLEGRTTLAGAPDDYSHEQVEAAYFGFATEGGS</sequence>
<protein>
    <submittedName>
        <fullName evidence="7">ABC transporter ATP-binding protein</fullName>
    </submittedName>
</protein>
<dbReference type="PROSITE" id="PS50893">
    <property type="entry name" value="ABC_TRANSPORTER_2"/>
    <property type="match status" value="1"/>
</dbReference>
<dbReference type="SMART" id="SM00382">
    <property type="entry name" value="AAA"/>
    <property type="match status" value="1"/>
</dbReference>
<dbReference type="PANTHER" id="PTHR43820">
    <property type="entry name" value="HIGH-AFFINITY BRANCHED-CHAIN AMINO ACID TRANSPORT ATP-BINDING PROTEIN LIVF"/>
    <property type="match status" value="1"/>
</dbReference>
<name>A0ABY7JVV2_9ACTN</name>
<dbReference type="PANTHER" id="PTHR43820:SF4">
    <property type="entry name" value="HIGH-AFFINITY BRANCHED-CHAIN AMINO ACID TRANSPORT ATP-BINDING PROTEIN LIVF"/>
    <property type="match status" value="1"/>
</dbReference>
<dbReference type="InterPro" id="IPR017871">
    <property type="entry name" value="ABC_transporter-like_CS"/>
</dbReference>
<dbReference type="Proteomes" id="UP001164693">
    <property type="component" value="Chromosome"/>
</dbReference>
<dbReference type="PROSITE" id="PS00211">
    <property type="entry name" value="ABC_TRANSPORTER_1"/>
    <property type="match status" value="1"/>
</dbReference>
<keyword evidence="5" id="KW-0029">Amino-acid transport</keyword>
<dbReference type="InterPro" id="IPR003439">
    <property type="entry name" value="ABC_transporter-like_ATP-bd"/>
</dbReference>
<dbReference type="InterPro" id="IPR003593">
    <property type="entry name" value="AAA+_ATPase"/>
</dbReference>
<proteinExistence type="inferred from homology"/>
<reference evidence="7" key="1">
    <citation type="submission" date="2022-05" db="EMBL/GenBank/DDBJ databases">
        <title>Jatrophihabitans sp. SB3-54 whole genome sequence.</title>
        <authorList>
            <person name="Suh M.K."/>
            <person name="Eom M.K."/>
            <person name="Kim J.S."/>
            <person name="Kim H.S."/>
            <person name="Do H.E."/>
            <person name="Shin Y.K."/>
            <person name="Lee J.-S."/>
        </authorList>
    </citation>
    <scope>NUCLEOTIDE SEQUENCE</scope>
    <source>
        <strain evidence="7">SB3-54</strain>
    </source>
</reference>
<keyword evidence="8" id="KW-1185">Reference proteome</keyword>
<comment type="similarity">
    <text evidence="1">Belongs to the ABC transporter superfamily.</text>
</comment>
<dbReference type="CDD" id="cd03224">
    <property type="entry name" value="ABC_TM1139_LivF_branched"/>
    <property type="match status" value="1"/>
</dbReference>